<sequence>MACFLTKLRRPSSGLRNNDCGTSSSCCSTSELTASDQCLGAEDHTSDDIVSDHPDSPTTPTTPFGIHVNSSFGEPHISSYSPWLTATMPTIYENSFPQKIYTFTSHNKQKLPSSYNNNLNVQKIDSQKQSSPFLIQSSPFLIQSSPPLKSSPSILQSSHSFSVSSRSDDLEETSDNLIKDEAKFSNDDHDDDTCEDNKGNNQRKTKEDIILKLKLPVNGIATRTRSKKTIPSQDPPSKKKHQKHQKLHQKLHQRHQRHQKLPRHPLTEEEKVLLKYSNKVAEIPSFSRKVTLPSENIPEETFLPKSNNPNYPIPKSKGQVLSGWTYQEQKNFLALYLSEGKNFGLIARLLKKPIKQVVEFYYYFKMSTRFRFAKSLKKELISYSSKLDQIDNTITKLKQLPSG</sequence>
<evidence type="ECO:0000256" key="1">
    <source>
        <dbReference type="SAM" id="MobiDB-lite"/>
    </source>
</evidence>
<keyword evidence="3" id="KW-1185">Reference proteome</keyword>
<dbReference type="Proteomes" id="UP001153678">
    <property type="component" value="Unassembled WGS sequence"/>
</dbReference>
<organism evidence="2 3">
    <name type="scientific">Funneliformis geosporum</name>
    <dbReference type="NCBI Taxonomy" id="1117311"/>
    <lineage>
        <taxon>Eukaryota</taxon>
        <taxon>Fungi</taxon>
        <taxon>Fungi incertae sedis</taxon>
        <taxon>Mucoromycota</taxon>
        <taxon>Glomeromycotina</taxon>
        <taxon>Glomeromycetes</taxon>
        <taxon>Glomerales</taxon>
        <taxon>Glomeraceae</taxon>
        <taxon>Funneliformis</taxon>
    </lineage>
</organism>
<name>A0A9W4SEZ3_9GLOM</name>
<dbReference type="SUPFAM" id="SSF46689">
    <property type="entry name" value="Homeodomain-like"/>
    <property type="match status" value="1"/>
</dbReference>
<dbReference type="AlphaFoldDB" id="A0A9W4SEZ3"/>
<feature type="compositionally biased region" description="Basic and acidic residues" evidence="1">
    <location>
        <begin position="177"/>
        <end position="187"/>
    </location>
</feature>
<proteinExistence type="predicted"/>
<evidence type="ECO:0000313" key="3">
    <source>
        <dbReference type="Proteomes" id="UP001153678"/>
    </source>
</evidence>
<feature type="compositionally biased region" description="Low complexity" evidence="1">
    <location>
        <begin position="146"/>
        <end position="165"/>
    </location>
</feature>
<evidence type="ECO:0000313" key="2">
    <source>
        <dbReference type="EMBL" id="CAI2165952.1"/>
    </source>
</evidence>
<dbReference type="OrthoDB" id="2193595at2759"/>
<feature type="region of interest" description="Disordered" evidence="1">
    <location>
        <begin position="220"/>
        <end position="268"/>
    </location>
</feature>
<dbReference type="Gene3D" id="1.10.10.60">
    <property type="entry name" value="Homeodomain-like"/>
    <property type="match status" value="1"/>
</dbReference>
<feature type="compositionally biased region" description="Basic residues" evidence="1">
    <location>
        <begin position="238"/>
        <end position="263"/>
    </location>
</feature>
<feature type="region of interest" description="Disordered" evidence="1">
    <location>
        <begin position="146"/>
        <end position="207"/>
    </location>
</feature>
<accession>A0A9W4SEZ3</accession>
<dbReference type="InterPro" id="IPR009057">
    <property type="entry name" value="Homeodomain-like_sf"/>
</dbReference>
<dbReference type="EMBL" id="CAMKVN010000260">
    <property type="protein sequence ID" value="CAI2165952.1"/>
    <property type="molecule type" value="Genomic_DNA"/>
</dbReference>
<comment type="caution">
    <text evidence="2">The sequence shown here is derived from an EMBL/GenBank/DDBJ whole genome shotgun (WGS) entry which is preliminary data.</text>
</comment>
<gene>
    <name evidence="2" type="ORF">FWILDA_LOCUS2327</name>
</gene>
<protein>
    <submittedName>
        <fullName evidence="2">5435_t:CDS:1</fullName>
    </submittedName>
</protein>
<reference evidence="2" key="1">
    <citation type="submission" date="2022-08" db="EMBL/GenBank/DDBJ databases">
        <authorList>
            <person name="Kallberg Y."/>
            <person name="Tangrot J."/>
            <person name="Rosling A."/>
        </authorList>
    </citation>
    <scope>NUCLEOTIDE SEQUENCE</scope>
    <source>
        <strain evidence="2">Wild A</strain>
    </source>
</reference>